<name>A0AAD3HBB8_9STRA</name>
<proteinExistence type="predicted"/>
<accession>A0AAD3HBB8</accession>
<reference evidence="2 3" key="1">
    <citation type="journal article" date="2021" name="Sci. Rep.">
        <title>The genome of the diatom Chaetoceros tenuissimus carries an ancient integrated fragment of an extant virus.</title>
        <authorList>
            <person name="Hongo Y."/>
            <person name="Kimura K."/>
            <person name="Takaki Y."/>
            <person name="Yoshida Y."/>
            <person name="Baba S."/>
            <person name="Kobayashi G."/>
            <person name="Nagasaki K."/>
            <person name="Hano T."/>
            <person name="Tomaru Y."/>
        </authorList>
    </citation>
    <scope>NUCLEOTIDE SEQUENCE [LARGE SCALE GENOMIC DNA]</scope>
    <source>
        <strain evidence="2 3">NIES-3715</strain>
    </source>
</reference>
<evidence type="ECO:0000256" key="1">
    <source>
        <dbReference type="SAM" id="MobiDB-lite"/>
    </source>
</evidence>
<sequence length="202" mass="23849">MSFEQGGDEHQLMEEKTLYELFERQFSYRFFGGSSYFYFKTCHPLDLIERELEPGEMFDDVCYNVNDEGTMVTAYEPEDCHFEHCKEPLIKRVFYVSGSSICGKCMDTNCILKLRFCSEFYRAQNSSFEVKELKYDSNNDDESPEKWGLKSNEFWARIWYTAPYNVGELRLIGVGPRKSFMESKNTKQRSSTKSLKRKLDLE</sequence>
<evidence type="ECO:0000313" key="2">
    <source>
        <dbReference type="EMBL" id="GFH57527.1"/>
    </source>
</evidence>
<dbReference type="EMBL" id="BLLK01000058">
    <property type="protein sequence ID" value="GFH57527.1"/>
    <property type="molecule type" value="Genomic_DNA"/>
</dbReference>
<organism evidence="2 3">
    <name type="scientific">Chaetoceros tenuissimus</name>
    <dbReference type="NCBI Taxonomy" id="426638"/>
    <lineage>
        <taxon>Eukaryota</taxon>
        <taxon>Sar</taxon>
        <taxon>Stramenopiles</taxon>
        <taxon>Ochrophyta</taxon>
        <taxon>Bacillariophyta</taxon>
        <taxon>Coscinodiscophyceae</taxon>
        <taxon>Chaetocerotophycidae</taxon>
        <taxon>Chaetocerotales</taxon>
        <taxon>Chaetocerotaceae</taxon>
        <taxon>Chaetoceros</taxon>
    </lineage>
</organism>
<dbReference type="AlphaFoldDB" id="A0AAD3HBB8"/>
<gene>
    <name evidence="2" type="ORF">CTEN210_14003</name>
</gene>
<protein>
    <submittedName>
        <fullName evidence="2">Uncharacterized protein</fullName>
    </submittedName>
</protein>
<comment type="caution">
    <text evidence="2">The sequence shown here is derived from an EMBL/GenBank/DDBJ whole genome shotgun (WGS) entry which is preliminary data.</text>
</comment>
<evidence type="ECO:0000313" key="3">
    <source>
        <dbReference type="Proteomes" id="UP001054902"/>
    </source>
</evidence>
<feature type="region of interest" description="Disordered" evidence="1">
    <location>
        <begin position="182"/>
        <end position="202"/>
    </location>
</feature>
<dbReference type="Proteomes" id="UP001054902">
    <property type="component" value="Unassembled WGS sequence"/>
</dbReference>
<keyword evidence="3" id="KW-1185">Reference proteome</keyword>